<accession>A0A344TTL4</accession>
<feature type="transmembrane region" description="Helical" evidence="1">
    <location>
        <begin position="12"/>
        <end position="33"/>
    </location>
</feature>
<keyword evidence="3" id="KW-1185">Reference proteome</keyword>
<organism evidence="2 3">
    <name type="scientific">Runella rosea</name>
    <dbReference type="NCBI Taxonomy" id="2259595"/>
    <lineage>
        <taxon>Bacteria</taxon>
        <taxon>Pseudomonadati</taxon>
        <taxon>Bacteroidota</taxon>
        <taxon>Cytophagia</taxon>
        <taxon>Cytophagales</taxon>
        <taxon>Spirosomataceae</taxon>
        <taxon>Runella</taxon>
    </lineage>
</organism>
<feature type="transmembrane region" description="Helical" evidence="1">
    <location>
        <begin position="53"/>
        <end position="78"/>
    </location>
</feature>
<dbReference type="RefSeq" id="WP_114070725.1">
    <property type="nucleotide sequence ID" value="NZ_CP030855.1"/>
</dbReference>
<feature type="transmembrane region" description="Helical" evidence="1">
    <location>
        <begin position="98"/>
        <end position="118"/>
    </location>
</feature>
<feature type="transmembrane region" description="Helical" evidence="1">
    <location>
        <begin position="138"/>
        <end position="160"/>
    </location>
</feature>
<dbReference type="KEGG" id="run:DR864_29410"/>
<keyword evidence="1" id="KW-1133">Transmembrane helix</keyword>
<gene>
    <name evidence="2" type="ORF">DR864_29410</name>
</gene>
<reference evidence="2 3" key="1">
    <citation type="submission" date="2018-07" db="EMBL/GenBank/DDBJ databases">
        <title>Genome sequencing of Runella.</title>
        <authorList>
            <person name="Baek M.-G."/>
            <person name="Yi H."/>
        </authorList>
    </citation>
    <scope>NUCLEOTIDE SEQUENCE [LARGE SCALE GENOMIC DNA]</scope>
    <source>
        <strain evidence="2 3">HYN0085</strain>
        <plasmid evidence="2 3">unnamed5</plasmid>
    </source>
</reference>
<dbReference type="Pfam" id="PF14329">
    <property type="entry name" value="DUF4386"/>
    <property type="match status" value="1"/>
</dbReference>
<dbReference type="Proteomes" id="UP000251993">
    <property type="component" value="Plasmid unnamed5"/>
</dbReference>
<keyword evidence="1" id="KW-0812">Transmembrane</keyword>
<proteinExistence type="predicted"/>
<keyword evidence="1" id="KW-0472">Membrane</keyword>
<protein>
    <submittedName>
        <fullName evidence="2">DUF4386 domain-containing protein</fullName>
    </submittedName>
</protein>
<name>A0A344TTL4_9BACT</name>
<dbReference type="InterPro" id="IPR025495">
    <property type="entry name" value="DUF4386"/>
</dbReference>
<evidence type="ECO:0000313" key="3">
    <source>
        <dbReference type="Proteomes" id="UP000251993"/>
    </source>
</evidence>
<dbReference type="OrthoDB" id="1161162at2"/>
<evidence type="ECO:0000256" key="1">
    <source>
        <dbReference type="SAM" id="Phobius"/>
    </source>
</evidence>
<feature type="transmembrane region" description="Helical" evidence="1">
    <location>
        <begin position="172"/>
        <end position="195"/>
    </location>
</feature>
<keyword evidence="2" id="KW-0614">Plasmid</keyword>
<geneLocation type="plasmid" evidence="2 3">
    <name>unnamed5</name>
</geneLocation>
<evidence type="ECO:0000313" key="2">
    <source>
        <dbReference type="EMBL" id="AXE21985.1"/>
    </source>
</evidence>
<sequence length="227" mass="25637">MNGIIRQRKIDTLWIGICFISAAVFSIIGLKMYDPILNETNYIKTAHLHKGQIVFGAICELILVVSMLGSAIFMFPYLNRNKSNMGVVYISFRAFECVFVSIGLIAVLAVLSISVAYSNGIFQSIDTLQVVGYSFKAIHKWCFIIGPNFMLAINTFIYNYAFLKDKMLPKYLNIWGIFAALLMMFAALLEMFGVIEQISSWGVLLALPIALFEMTFAVWLIVKGFRF</sequence>
<feature type="transmembrane region" description="Helical" evidence="1">
    <location>
        <begin position="201"/>
        <end position="222"/>
    </location>
</feature>
<dbReference type="AlphaFoldDB" id="A0A344TTL4"/>
<dbReference type="EMBL" id="CP030855">
    <property type="protein sequence ID" value="AXE21985.1"/>
    <property type="molecule type" value="Genomic_DNA"/>
</dbReference>